<keyword evidence="6" id="KW-0472">Membrane</keyword>
<feature type="domain" description="TRAM" evidence="7">
    <location>
        <begin position="270"/>
        <end position="332"/>
    </location>
</feature>
<gene>
    <name evidence="8" type="ORF">Mal52_04000</name>
</gene>
<dbReference type="RefSeq" id="WP_145373965.1">
    <property type="nucleotide sequence ID" value="NZ_CP036276.1"/>
</dbReference>
<dbReference type="Gene3D" id="3.40.50.1010">
    <property type="entry name" value="5'-nuclease"/>
    <property type="match status" value="1"/>
</dbReference>
<feature type="transmembrane region" description="Helical" evidence="6">
    <location>
        <begin position="59"/>
        <end position="77"/>
    </location>
</feature>
<evidence type="ECO:0000256" key="5">
    <source>
        <dbReference type="ARBA" id="ARBA00022842"/>
    </source>
</evidence>
<reference evidence="8 9" key="1">
    <citation type="submission" date="2019-02" db="EMBL/GenBank/DDBJ databases">
        <title>Deep-cultivation of Planctomycetes and their phenomic and genomic characterization uncovers novel biology.</title>
        <authorList>
            <person name="Wiegand S."/>
            <person name="Jogler M."/>
            <person name="Boedeker C."/>
            <person name="Pinto D."/>
            <person name="Vollmers J."/>
            <person name="Rivas-Marin E."/>
            <person name="Kohn T."/>
            <person name="Peeters S.H."/>
            <person name="Heuer A."/>
            <person name="Rast P."/>
            <person name="Oberbeckmann S."/>
            <person name="Bunk B."/>
            <person name="Jeske O."/>
            <person name="Meyerdierks A."/>
            <person name="Storesund J.E."/>
            <person name="Kallscheuer N."/>
            <person name="Luecker S."/>
            <person name="Lage O.M."/>
            <person name="Pohl T."/>
            <person name="Merkel B.J."/>
            <person name="Hornburger P."/>
            <person name="Mueller R.-W."/>
            <person name="Bruemmer F."/>
            <person name="Labrenz M."/>
            <person name="Spormann A.M."/>
            <person name="Op den Camp H."/>
            <person name="Overmann J."/>
            <person name="Amann R."/>
            <person name="Jetten M.S.M."/>
            <person name="Mascher T."/>
            <person name="Medema M.H."/>
            <person name="Devos D.P."/>
            <person name="Kaster A.-K."/>
            <person name="Ovreas L."/>
            <person name="Rohde M."/>
            <person name="Galperin M.Y."/>
            <person name="Jogler C."/>
        </authorList>
    </citation>
    <scope>NUCLEOTIDE SEQUENCE [LARGE SCALE GENOMIC DNA]</scope>
    <source>
        <strain evidence="8 9">Mal52</strain>
    </source>
</reference>
<dbReference type="Proteomes" id="UP000319383">
    <property type="component" value="Chromosome"/>
</dbReference>
<feature type="transmembrane region" description="Helical" evidence="6">
    <location>
        <begin position="97"/>
        <end position="115"/>
    </location>
</feature>
<dbReference type="GO" id="GO:0016740">
    <property type="term" value="F:transferase activity"/>
    <property type="evidence" value="ECO:0007669"/>
    <property type="project" value="UniProtKB-KW"/>
</dbReference>
<dbReference type="CDD" id="cd09877">
    <property type="entry name" value="PIN_YacL-like"/>
    <property type="match status" value="1"/>
</dbReference>
<organism evidence="8 9">
    <name type="scientific">Symmachiella dynata</name>
    <dbReference type="NCBI Taxonomy" id="2527995"/>
    <lineage>
        <taxon>Bacteria</taxon>
        <taxon>Pseudomonadati</taxon>
        <taxon>Planctomycetota</taxon>
        <taxon>Planctomycetia</taxon>
        <taxon>Planctomycetales</taxon>
        <taxon>Planctomycetaceae</taxon>
        <taxon>Symmachiella</taxon>
    </lineage>
</organism>
<comment type="cofactor">
    <cofactor evidence="1">
        <name>Mg(2+)</name>
        <dbReference type="ChEBI" id="CHEBI:18420"/>
    </cofactor>
</comment>
<dbReference type="InterPro" id="IPR002716">
    <property type="entry name" value="PIN_dom"/>
</dbReference>
<evidence type="ECO:0000259" key="7">
    <source>
        <dbReference type="PROSITE" id="PS50926"/>
    </source>
</evidence>
<feature type="transmembrane region" description="Helical" evidence="6">
    <location>
        <begin position="34"/>
        <end position="52"/>
    </location>
</feature>
<evidence type="ECO:0000313" key="9">
    <source>
        <dbReference type="Proteomes" id="UP000319383"/>
    </source>
</evidence>
<keyword evidence="3" id="KW-0540">Nuclease</keyword>
<protein>
    <submittedName>
        <fullName evidence="8">Putative PIN and TRAM-domain containing protein</fullName>
        <ecNumber evidence="8">3.1.-.-</ecNumber>
    </submittedName>
</protein>
<dbReference type="SMART" id="SM00670">
    <property type="entry name" value="PINc"/>
    <property type="match status" value="1"/>
</dbReference>
<dbReference type="Pfam" id="PF13638">
    <property type="entry name" value="PIN_4"/>
    <property type="match status" value="1"/>
</dbReference>
<dbReference type="GO" id="GO:0004518">
    <property type="term" value="F:nuclease activity"/>
    <property type="evidence" value="ECO:0007669"/>
    <property type="project" value="UniProtKB-KW"/>
</dbReference>
<evidence type="ECO:0000256" key="2">
    <source>
        <dbReference type="ARBA" id="ARBA00022679"/>
    </source>
</evidence>
<dbReference type="PANTHER" id="PTHR11603:SF147">
    <property type="entry name" value="MEMBRANE PROTEIN"/>
    <property type="match status" value="1"/>
</dbReference>
<dbReference type="SUPFAM" id="SSF88723">
    <property type="entry name" value="PIN domain-like"/>
    <property type="match status" value="1"/>
</dbReference>
<keyword evidence="9" id="KW-1185">Reference proteome</keyword>
<proteinExistence type="predicted"/>
<keyword evidence="6" id="KW-0812">Transmembrane</keyword>
<dbReference type="EMBL" id="CP036276">
    <property type="protein sequence ID" value="QDU41945.1"/>
    <property type="molecule type" value="Genomic_DNA"/>
</dbReference>
<feature type="transmembrane region" description="Helical" evidence="6">
    <location>
        <begin position="5"/>
        <end position="22"/>
    </location>
</feature>
<keyword evidence="5" id="KW-0460">Magnesium</keyword>
<dbReference type="KEGG" id="sdyn:Mal52_04000"/>
<evidence type="ECO:0000256" key="6">
    <source>
        <dbReference type="SAM" id="Phobius"/>
    </source>
</evidence>
<dbReference type="InterPro" id="IPR029060">
    <property type="entry name" value="PIN-like_dom_sf"/>
</dbReference>
<dbReference type="InterPro" id="IPR002792">
    <property type="entry name" value="TRAM_dom"/>
</dbReference>
<dbReference type="GO" id="GO:0016787">
    <property type="term" value="F:hydrolase activity"/>
    <property type="evidence" value="ECO:0007669"/>
    <property type="project" value="UniProtKB-KW"/>
</dbReference>
<keyword evidence="2" id="KW-0808">Transferase</keyword>
<evidence type="ECO:0000256" key="3">
    <source>
        <dbReference type="ARBA" id="ARBA00022722"/>
    </source>
</evidence>
<evidence type="ECO:0000256" key="4">
    <source>
        <dbReference type="ARBA" id="ARBA00022801"/>
    </source>
</evidence>
<dbReference type="InterPro" id="IPR052041">
    <property type="entry name" value="Nucleic_acid_metab_PIN/TRAM"/>
</dbReference>
<dbReference type="PANTHER" id="PTHR11603">
    <property type="entry name" value="AAA FAMILY ATPASE"/>
    <property type="match status" value="1"/>
</dbReference>
<sequence length="340" mass="37624">MLFIIIRSIYLIVCAGAAGMFVSSENRPEIVADYPVVSFVVLMLITQAATLLDFGLRRFSLQVISAIYFGLLVGWLLSNLLNQALEPALVNSNYGNLVKILTSITAPYLCVTWLLHTRDDFRFIIPYVEFSKKVKGGRPFILDTSAIIDGRIADMVDTNVLDSELIVPTFVLKELQNIADSKEKLRRNRGRRGLDILARLQADEKTDVRMHHVENGEESKGLSIDQRLVEVAMELGGRVVTNDFNLNKVASVQGVDVVNLNDVANSLKPRYLPGERMQIKVIKEGESVGQGVGYLDDGTMVVCEAAGDLVGTDADIIVTSVLQNSAGRMIFGKLWDHDEH</sequence>
<evidence type="ECO:0000256" key="1">
    <source>
        <dbReference type="ARBA" id="ARBA00001946"/>
    </source>
</evidence>
<keyword evidence="6" id="KW-1133">Transmembrane helix</keyword>
<dbReference type="PROSITE" id="PS50926">
    <property type="entry name" value="TRAM"/>
    <property type="match status" value="1"/>
</dbReference>
<evidence type="ECO:0000313" key="8">
    <source>
        <dbReference type="EMBL" id="QDU41945.1"/>
    </source>
</evidence>
<dbReference type="AlphaFoldDB" id="A0A517ZHJ6"/>
<dbReference type="EC" id="3.1.-.-" evidence="8"/>
<accession>A0A517ZHJ6</accession>
<name>A0A517ZHJ6_9PLAN</name>
<keyword evidence="4 8" id="KW-0378">Hydrolase</keyword>